<protein>
    <submittedName>
        <fullName evidence="2">Uncharacterized protein</fullName>
    </submittedName>
</protein>
<proteinExistence type="predicted"/>
<feature type="region of interest" description="Disordered" evidence="1">
    <location>
        <begin position="191"/>
        <end position="233"/>
    </location>
</feature>
<evidence type="ECO:0000256" key="1">
    <source>
        <dbReference type="SAM" id="MobiDB-lite"/>
    </source>
</evidence>
<feature type="compositionally biased region" description="Polar residues" evidence="1">
    <location>
        <begin position="209"/>
        <end position="225"/>
    </location>
</feature>
<dbReference type="GeneID" id="92367273"/>
<comment type="caution">
    <text evidence="2">The sequence shown here is derived from an EMBL/GenBank/DDBJ whole genome shotgun (WGS) entry which is preliminary data.</text>
</comment>
<reference evidence="2 3" key="1">
    <citation type="submission" date="2016-10" db="EMBL/GenBank/DDBJ databases">
        <title>Reductive evolution of mitochondrial metabolism and differential evolution of invasion-related proteins in Cryptosporidium.</title>
        <authorList>
            <person name="Liu S."/>
            <person name="Roellig D.M."/>
            <person name="Guo Y."/>
            <person name="Li N."/>
            <person name="Frace M.A."/>
            <person name="Tang K."/>
            <person name="Zhang L."/>
            <person name="Feng Y."/>
            <person name="Xiao L."/>
        </authorList>
    </citation>
    <scope>NUCLEOTIDE SEQUENCE [LARGE SCALE GENOMIC DNA]</scope>
    <source>
        <strain evidence="2">30847</strain>
    </source>
</reference>
<organism evidence="2 3">
    <name type="scientific">Cryptosporidium andersoni</name>
    <dbReference type="NCBI Taxonomy" id="117008"/>
    <lineage>
        <taxon>Eukaryota</taxon>
        <taxon>Sar</taxon>
        <taxon>Alveolata</taxon>
        <taxon>Apicomplexa</taxon>
        <taxon>Conoidasida</taxon>
        <taxon>Coccidia</taxon>
        <taxon>Eucoccidiorida</taxon>
        <taxon>Eimeriorina</taxon>
        <taxon>Cryptosporidiidae</taxon>
        <taxon>Cryptosporidium</taxon>
    </lineage>
</organism>
<evidence type="ECO:0000313" key="3">
    <source>
        <dbReference type="Proteomes" id="UP000186804"/>
    </source>
</evidence>
<name>A0A1J4MQE3_9CRYT</name>
<keyword evidence="3" id="KW-1185">Reference proteome</keyword>
<dbReference type="AlphaFoldDB" id="A0A1J4MQE3"/>
<dbReference type="Proteomes" id="UP000186804">
    <property type="component" value="Unassembled WGS sequence"/>
</dbReference>
<dbReference type="VEuPathDB" id="CryptoDB:cand_030890"/>
<evidence type="ECO:0000313" key="2">
    <source>
        <dbReference type="EMBL" id="OII75659.1"/>
    </source>
</evidence>
<dbReference type="EMBL" id="LRBS01000086">
    <property type="protein sequence ID" value="OII75659.1"/>
    <property type="molecule type" value="Genomic_DNA"/>
</dbReference>
<accession>A0A1J4MQE3</accession>
<sequence>MHNRNISGFPIPYSNPEYHGTMNIIRQNDHSFGNSIYTRGLSAQGPDFLHNMKINMPSITLETCNNAPTLANTVIECNKQIKTLESDLKVFKESNMYLSSKIEMLKVLASNFGASSEDIEYTMSANDINSLPRPITPSISEISRDHFEEQFNELYIDKLSTNVNRSPVKKTSKIVPSVANVTKTYSIQSVNNSNKNHNKYLTGTRFGPSANQKPKNSSTKSNRMASSLIKGGA</sequence>
<gene>
    <name evidence="2" type="ORF">cand_030890</name>
</gene>
<dbReference type="OrthoDB" id="338493at2759"/>
<dbReference type="RefSeq" id="XP_067067505.1">
    <property type="nucleotide sequence ID" value="XM_067213315.1"/>
</dbReference>
<feature type="compositionally biased region" description="Polar residues" evidence="1">
    <location>
        <begin position="191"/>
        <end position="201"/>
    </location>
</feature>